<dbReference type="InterPro" id="IPR023090">
    <property type="entry name" value="UPF0702_alpha/beta_dom_sf"/>
</dbReference>
<evidence type="ECO:0000256" key="2">
    <source>
        <dbReference type="ARBA" id="ARBA00006448"/>
    </source>
</evidence>
<keyword evidence="4 8" id="KW-0812">Transmembrane</keyword>
<evidence type="ECO:0000256" key="5">
    <source>
        <dbReference type="ARBA" id="ARBA00022989"/>
    </source>
</evidence>
<evidence type="ECO:0000256" key="4">
    <source>
        <dbReference type="ARBA" id="ARBA00022692"/>
    </source>
</evidence>
<dbReference type="PANTHER" id="PTHR34582">
    <property type="entry name" value="UPF0702 TRANSMEMBRANE PROTEIN YCAP"/>
    <property type="match status" value="1"/>
</dbReference>
<protein>
    <submittedName>
        <fullName evidence="11">DUF421 domain-containing protein</fullName>
    </submittedName>
</protein>
<dbReference type="Pfam" id="PF20730">
    <property type="entry name" value="YetF_N"/>
    <property type="match status" value="1"/>
</dbReference>
<sequence length="175" mass="19848">MLFSNWNDIFRILIIGCMSYISLIILVRVSGKRTLAKMNAFDFTVSVAVGSTLSTVILDKNITLAEGLTAFAVLIGLQYILAWFASRNHKFRSLLQASPELVYYDGHYLKHIMKKNRIDQQDIYQWTRSQGFTNMDQIHAIVLETNGKMSVLQSEEKGSEHALNDVDTDSAKPEQ</sequence>
<proteinExistence type="inferred from homology"/>
<comment type="similarity">
    <text evidence="2">Belongs to the UPF0702 family.</text>
</comment>
<evidence type="ECO:0000313" key="12">
    <source>
        <dbReference type="Proteomes" id="UP000565468"/>
    </source>
</evidence>
<evidence type="ECO:0000256" key="7">
    <source>
        <dbReference type="SAM" id="MobiDB-lite"/>
    </source>
</evidence>
<feature type="domain" description="YetF-like N-terminal transmembrane" evidence="10">
    <location>
        <begin position="18"/>
        <end position="83"/>
    </location>
</feature>
<feature type="region of interest" description="Disordered" evidence="7">
    <location>
        <begin position="154"/>
        <end position="175"/>
    </location>
</feature>
<evidence type="ECO:0000256" key="6">
    <source>
        <dbReference type="ARBA" id="ARBA00023136"/>
    </source>
</evidence>
<feature type="transmembrane region" description="Helical" evidence="8">
    <location>
        <begin position="41"/>
        <end position="58"/>
    </location>
</feature>
<dbReference type="RefSeq" id="WP_169504288.1">
    <property type="nucleotide sequence ID" value="NZ_JABBPN010000004.1"/>
</dbReference>
<dbReference type="AlphaFoldDB" id="A0A848M7H4"/>
<dbReference type="Pfam" id="PF04239">
    <property type="entry name" value="DUF421"/>
    <property type="match status" value="1"/>
</dbReference>
<dbReference type="InterPro" id="IPR007353">
    <property type="entry name" value="DUF421"/>
</dbReference>
<dbReference type="Gene3D" id="3.30.240.20">
    <property type="entry name" value="bsu07140 like domains"/>
    <property type="match status" value="1"/>
</dbReference>
<dbReference type="PANTHER" id="PTHR34582:SF6">
    <property type="entry name" value="UPF0702 TRANSMEMBRANE PROTEIN YCAP"/>
    <property type="match status" value="1"/>
</dbReference>
<gene>
    <name evidence="11" type="ORF">HII30_06905</name>
</gene>
<name>A0A848M7H4_PAELE</name>
<dbReference type="InterPro" id="IPR048454">
    <property type="entry name" value="YetF_N"/>
</dbReference>
<organism evidence="11 12">
    <name type="scientific">Paenibacillus lemnae</name>
    <dbReference type="NCBI Taxonomy" id="1330551"/>
    <lineage>
        <taxon>Bacteria</taxon>
        <taxon>Bacillati</taxon>
        <taxon>Bacillota</taxon>
        <taxon>Bacilli</taxon>
        <taxon>Bacillales</taxon>
        <taxon>Paenibacillaceae</taxon>
        <taxon>Paenibacillus</taxon>
    </lineage>
</organism>
<feature type="transmembrane region" description="Helical" evidence="8">
    <location>
        <begin position="64"/>
        <end position="85"/>
    </location>
</feature>
<keyword evidence="6 8" id="KW-0472">Membrane</keyword>
<evidence type="ECO:0000256" key="1">
    <source>
        <dbReference type="ARBA" id="ARBA00004651"/>
    </source>
</evidence>
<dbReference type="GO" id="GO:0005886">
    <property type="term" value="C:plasma membrane"/>
    <property type="evidence" value="ECO:0007669"/>
    <property type="project" value="UniProtKB-SubCell"/>
</dbReference>
<dbReference type="Proteomes" id="UP000565468">
    <property type="component" value="Unassembled WGS sequence"/>
</dbReference>
<evidence type="ECO:0000256" key="8">
    <source>
        <dbReference type="SAM" id="Phobius"/>
    </source>
</evidence>
<dbReference type="EMBL" id="JABBPN010000004">
    <property type="protein sequence ID" value="NMO95514.1"/>
    <property type="molecule type" value="Genomic_DNA"/>
</dbReference>
<feature type="domain" description="YetF C-terminal" evidence="9">
    <location>
        <begin position="87"/>
        <end position="157"/>
    </location>
</feature>
<keyword evidence="3" id="KW-1003">Cell membrane</keyword>
<comment type="subcellular location">
    <subcellularLocation>
        <location evidence="1">Cell membrane</location>
        <topology evidence="1">Multi-pass membrane protein</topology>
    </subcellularLocation>
</comment>
<reference evidence="11 12" key="1">
    <citation type="submission" date="2020-04" db="EMBL/GenBank/DDBJ databases">
        <title>Paenibacillus algicola sp. nov., a novel marine bacterium producing alginate lyase.</title>
        <authorList>
            <person name="Huang H."/>
        </authorList>
    </citation>
    <scope>NUCLEOTIDE SEQUENCE [LARGE SCALE GENOMIC DNA]</scope>
    <source>
        <strain evidence="11 12">L7-75</strain>
    </source>
</reference>
<evidence type="ECO:0000259" key="9">
    <source>
        <dbReference type="Pfam" id="PF04239"/>
    </source>
</evidence>
<evidence type="ECO:0000313" key="11">
    <source>
        <dbReference type="EMBL" id="NMO95514.1"/>
    </source>
</evidence>
<keyword evidence="12" id="KW-1185">Reference proteome</keyword>
<accession>A0A848M7H4</accession>
<evidence type="ECO:0000259" key="10">
    <source>
        <dbReference type="Pfam" id="PF20730"/>
    </source>
</evidence>
<feature type="transmembrane region" description="Helical" evidence="8">
    <location>
        <begin position="12"/>
        <end position="29"/>
    </location>
</feature>
<evidence type="ECO:0000256" key="3">
    <source>
        <dbReference type="ARBA" id="ARBA00022475"/>
    </source>
</evidence>
<keyword evidence="5 8" id="KW-1133">Transmembrane helix</keyword>
<comment type="caution">
    <text evidence="11">The sequence shown here is derived from an EMBL/GenBank/DDBJ whole genome shotgun (WGS) entry which is preliminary data.</text>
</comment>